<feature type="region of interest" description="Disordered" evidence="1">
    <location>
        <begin position="95"/>
        <end position="119"/>
    </location>
</feature>
<feature type="compositionally biased region" description="Polar residues" evidence="1">
    <location>
        <begin position="1"/>
        <end position="17"/>
    </location>
</feature>
<evidence type="ECO:0000313" key="4">
    <source>
        <dbReference type="Proteomes" id="UP001215598"/>
    </source>
</evidence>
<dbReference type="InterPro" id="IPR013087">
    <property type="entry name" value="Znf_C2H2_type"/>
</dbReference>
<feature type="region of interest" description="Disordered" evidence="1">
    <location>
        <begin position="1"/>
        <end position="43"/>
    </location>
</feature>
<feature type="compositionally biased region" description="Pro residues" evidence="1">
    <location>
        <begin position="502"/>
        <end position="517"/>
    </location>
</feature>
<gene>
    <name evidence="3" type="ORF">B0H16DRAFT_1883729</name>
</gene>
<proteinExistence type="predicted"/>
<evidence type="ECO:0000313" key="3">
    <source>
        <dbReference type="EMBL" id="KAJ7763380.1"/>
    </source>
</evidence>
<organism evidence="3 4">
    <name type="scientific">Mycena metata</name>
    <dbReference type="NCBI Taxonomy" id="1033252"/>
    <lineage>
        <taxon>Eukaryota</taxon>
        <taxon>Fungi</taxon>
        <taxon>Dikarya</taxon>
        <taxon>Basidiomycota</taxon>
        <taxon>Agaricomycotina</taxon>
        <taxon>Agaricomycetes</taxon>
        <taxon>Agaricomycetidae</taxon>
        <taxon>Agaricales</taxon>
        <taxon>Marasmiineae</taxon>
        <taxon>Mycenaceae</taxon>
        <taxon>Mycena</taxon>
    </lineage>
</organism>
<keyword evidence="4" id="KW-1185">Reference proteome</keyword>
<dbReference type="Proteomes" id="UP001215598">
    <property type="component" value="Unassembled WGS sequence"/>
</dbReference>
<feature type="compositionally biased region" description="Basic residues" evidence="1">
    <location>
        <begin position="526"/>
        <end position="535"/>
    </location>
</feature>
<name>A0AAD7JES5_9AGAR</name>
<feature type="region of interest" description="Disordered" evidence="1">
    <location>
        <begin position="476"/>
        <end position="562"/>
    </location>
</feature>
<protein>
    <recommendedName>
        <fullName evidence="2">C2H2-type domain-containing protein</fullName>
    </recommendedName>
</protein>
<accession>A0AAD7JES5</accession>
<feature type="domain" description="C2H2-type" evidence="2">
    <location>
        <begin position="219"/>
        <end position="245"/>
    </location>
</feature>
<feature type="domain" description="C2H2-type" evidence="2">
    <location>
        <begin position="408"/>
        <end position="433"/>
    </location>
</feature>
<feature type="compositionally biased region" description="Low complexity" evidence="1">
    <location>
        <begin position="548"/>
        <end position="562"/>
    </location>
</feature>
<dbReference type="AlphaFoldDB" id="A0AAD7JES5"/>
<comment type="caution">
    <text evidence="3">The sequence shown here is derived from an EMBL/GenBank/DDBJ whole genome shotgun (WGS) entry which is preliminary data.</text>
</comment>
<dbReference type="EMBL" id="JARKIB010000030">
    <property type="protein sequence ID" value="KAJ7763380.1"/>
    <property type="molecule type" value="Genomic_DNA"/>
</dbReference>
<evidence type="ECO:0000259" key="2">
    <source>
        <dbReference type="SMART" id="SM00355"/>
    </source>
</evidence>
<reference evidence="3" key="1">
    <citation type="submission" date="2023-03" db="EMBL/GenBank/DDBJ databases">
        <title>Massive genome expansion in bonnet fungi (Mycena s.s.) driven by repeated elements and novel gene families across ecological guilds.</title>
        <authorList>
            <consortium name="Lawrence Berkeley National Laboratory"/>
            <person name="Harder C.B."/>
            <person name="Miyauchi S."/>
            <person name="Viragh M."/>
            <person name="Kuo A."/>
            <person name="Thoen E."/>
            <person name="Andreopoulos B."/>
            <person name="Lu D."/>
            <person name="Skrede I."/>
            <person name="Drula E."/>
            <person name="Henrissat B."/>
            <person name="Morin E."/>
            <person name="Kohler A."/>
            <person name="Barry K."/>
            <person name="LaButti K."/>
            <person name="Morin E."/>
            <person name="Salamov A."/>
            <person name="Lipzen A."/>
            <person name="Mereny Z."/>
            <person name="Hegedus B."/>
            <person name="Baldrian P."/>
            <person name="Stursova M."/>
            <person name="Weitz H."/>
            <person name="Taylor A."/>
            <person name="Grigoriev I.V."/>
            <person name="Nagy L.G."/>
            <person name="Martin F."/>
            <person name="Kauserud H."/>
        </authorList>
    </citation>
    <scope>NUCLEOTIDE SEQUENCE</scope>
    <source>
        <strain evidence="3">CBHHK182m</strain>
    </source>
</reference>
<evidence type="ECO:0000256" key="1">
    <source>
        <dbReference type="SAM" id="MobiDB-lite"/>
    </source>
</evidence>
<sequence length="787" mass="86996">MPHSSRSASADSGTEPRTAQHHLFPESRAEAEQELASIDPDTVSEEKRVAVDALRKIAAEAQAKYSNRLNRETRLQIDAVRKRYFDEHPLRQLTGERPTVPTLSTRVKPSKENKEAPAATSTFIDPQADLIEILYNYATPDLHQELIASIDALRGLPERKFHPCYPGESPTIEGNCPICEHNSGTIHAPIGEHIHDCTGRDLRRQVQQKLQDDFTTNPVQCEWKGCPKKTRFTDRDQFLAHVLQHLKTTEKCLWRTSPDSICGEVNSHDWHQHFGQFHNVNLYPTVDVVYCVMFVDEVGDGDMWDHHCTQHYAEIAQAYEVRVVGEVDLTPVGVFFVDGCVEFDFGSSFDGSQPDLHGHIQRGVAMAPMLCPFCLFDSTLEMTERMVQWIKLPHFKSHLEGHLGEDNVICPVPSCGSKVFTEFDLVMHLVAFHRLPLCGSTNHTVARRLRLPVAPLDSPTPVVDLTHSVVDLAHSDDSMDVDSQLSPMRKGKKRAHIGSSPTPAPAPAPTPALPRGPRPGSLQVSPKRKEKKRVHMGSPSTPAPAPALAPAAAPAPGATSAAPAAPASKIWAHCVSCRMGKKDIVEHLLNVPQSSKCRARSRYNIINSNGKRTGVFVDYQLPPGANPDGNKRAKTGRDHQCLGCNTGFFDIRMHFNDPTCTCSKDKFRVRDPLAKSATFGPIQHYAVWILTAPPLNVEGIAEQARPKNKGVRSAPKNQRCEGCKGEFVDVTVHYRQLKKTSPVGCQKHRFSERTTTGWGPAMDYATRATNNAPAPPAQPVASTSKLP</sequence>
<feature type="region of interest" description="Disordered" evidence="1">
    <location>
        <begin position="756"/>
        <end position="787"/>
    </location>
</feature>
<dbReference type="SMART" id="SM00355">
    <property type="entry name" value="ZnF_C2H2"/>
    <property type="match status" value="2"/>
</dbReference>